<dbReference type="GO" id="GO:0020037">
    <property type="term" value="F:heme binding"/>
    <property type="evidence" value="ECO:0007669"/>
    <property type="project" value="UniProtKB-UniRule"/>
</dbReference>
<comment type="subunit">
    <text evidence="7">Heterodimer of a catalytic subunit (MsrP) and a heme-binding subunit (MsrQ).</text>
</comment>
<feature type="transmembrane region" description="Helical" evidence="7">
    <location>
        <begin position="118"/>
        <end position="138"/>
    </location>
</feature>
<comment type="function">
    <text evidence="7">Part of the MsrPQ system that repairs oxidized periplasmic proteins containing methionine sulfoxide residues (Met-O), using respiratory chain electrons. Thus protects these proteins from oxidative-stress damage caused by reactive species of oxygen and chlorine generated by the host defense mechanisms. MsrPQ is essential for the maintenance of envelope integrity under bleach stress, rescuing a wide series of structurally unrelated periplasmic proteins from methionine oxidation. MsrQ provides electrons for reduction to the reductase catalytic subunit MsrP, using the quinone pool of the respiratory chain.</text>
</comment>
<evidence type="ECO:0000256" key="7">
    <source>
        <dbReference type="HAMAP-Rule" id="MF_01207"/>
    </source>
</evidence>
<evidence type="ECO:0000256" key="4">
    <source>
        <dbReference type="ARBA" id="ARBA00022989"/>
    </source>
</evidence>
<dbReference type="HAMAP" id="MF_01207">
    <property type="entry name" value="MsrQ"/>
    <property type="match status" value="1"/>
</dbReference>
<feature type="transmembrane region" description="Helical" evidence="7">
    <location>
        <begin position="51"/>
        <end position="68"/>
    </location>
</feature>
<dbReference type="InterPro" id="IPR013130">
    <property type="entry name" value="Fe3_Rdtase_TM_dom"/>
</dbReference>
<keyword evidence="7" id="KW-0288">FMN</keyword>
<dbReference type="GO" id="GO:0046872">
    <property type="term" value="F:metal ion binding"/>
    <property type="evidence" value="ECO:0007669"/>
    <property type="project" value="UniProtKB-KW"/>
</dbReference>
<sequence>MNHLNQLLRRVPVWLLYTVAPVYPAWLLYLGLTGGLGVEPVEVLEHRMGEAALQLFVLTLAISPLRRVAGLNLLKFRRAIALIGFFYVVLHLLVWAVLDVQALHRVWADVLKRPYITVGMVAWGLMIPLALTSNDWFVRKLRGNWRKLHRLTYVAVPLGAVHYVMLVKGWQLEPLLYLAAIIGLLVLRLRFKARRQPV</sequence>
<evidence type="ECO:0000259" key="8">
    <source>
        <dbReference type="Pfam" id="PF01794"/>
    </source>
</evidence>
<dbReference type="PANTHER" id="PTHR36964:SF1">
    <property type="entry name" value="PROTEIN-METHIONINE-SULFOXIDE REDUCTASE HEME-BINDING SUBUNIT MSRQ"/>
    <property type="match status" value="1"/>
</dbReference>
<evidence type="ECO:0000313" key="10">
    <source>
        <dbReference type="Proteomes" id="UP000024836"/>
    </source>
</evidence>
<evidence type="ECO:0000256" key="5">
    <source>
        <dbReference type="ARBA" id="ARBA00023004"/>
    </source>
</evidence>
<keyword evidence="7" id="KW-0349">Heme</keyword>
<evidence type="ECO:0000256" key="6">
    <source>
        <dbReference type="ARBA" id="ARBA00023136"/>
    </source>
</evidence>
<dbReference type="STRING" id="1461693.ATO10_07201"/>
<dbReference type="GO" id="GO:0009055">
    <property type="term" value="F:electron transfer activity"/>
    <property type="evidence" value="ECO:0007669"/>
    <property type="project" value="UniProtKB-UniRule"/>
</dbReference>
<accession>A0A058ZPI0</accession>
<reference evidence="9 10" key="1">
    <citation type="submission" date="2013-04" db="EMBL/GenBank/DDBJ databases">
        <title>Shimia sp. 22II-S11-Z10 Genome Sequencing.</title>
        <authorList>
            <person name="Lai Q."/>
            <person name="Li G."/>
            <person name="Shao Z."/>
        </authorList>
    </citation>
    <scope>NUCLEOTIDE SEQUENCE [LARGE SCALE GENOMIC DNA]</scope>
    <source>
        <strain evidence="10">22II-S11-Z10</strain>
    </source>
</reference>
<comment type="subcellular location">
    <subcellularLocation>
        <location evidence="7">Cell membrane</location>
        <topology evidence="7">Multi-pass membrane protein</topology>
    </subcellularLocation>
    <subcellularLocation>
        <location evidence="1">Membrane</location>
        <topology evidence="1">Multi-pass membrane protein</topology>
    </subcellularLocation>
</comment>
<dbReference type="PANTHER" id="PTHR36964">
    <property type="entry name" value="PROTEIN-METHIONINE-SULFOXIDE REDUCTASE HEME-BINDING SUBUNIT MSRQ"/>
    <property type="match status" value="1"/>
</dbReference>
<dbReference type="Proteomes" id="UP000024836">
    <property type="component" value="Unassembled WGS sequence"/>
</dbReference>
<comment type="cofactor">
    <cofactor evidence="7">
        <name>FMN</name>
        <dbReference type="ChEBI" id="CHEBI:58210"/>
    </cofactor>
    <text evidence="7">Binds 1 FMN per subunit.</text>
</comment>
<comment type="similarity">
    <text evidence="7">Belongs to the MsrQ family.</text>
</comment>
<keyword evidence="7" id="KW-0479">Metal-binding</keyword>
<dbReference type="RefSeq" id="WP_035249831.1">
    <property type="nucleotide sequence ID" value="NZ_AQQY01000003.1"/>
</dbReference>
<proteinExistence type="inferred from homology"/>
<organism evidence="9 10">
    <name type="scientific">Actibacterium atlanticum</name>
    <dbReference type="NCBI Taxonomy" id="1461693"/>
    <lineage>
        <taxon>Bacteria</taxon>
        <taxon>Pseudomonadati</taxon>
        <taxon>Pseudomonadota</taxon>
        <taxon>Alphaproteobacteria</taxon>
        <taxon>Rhodobacterales</taxon>
        <taxon>Roseobacteraceae</taxon>
        <taxon>Actibacterium</taxon>
    </lineage>
</organism>
<protein>
    <recommendedName>
        <fullName evidence="7">Protein-methionine-sulfoxide reductase heme-binding subunit MsrQ</fullName>
    </recommendedName>
    <alternativeName>
        <fullName evidence="7">Flavocytochrome MsrQ</fullName>
    </alternativeName>
</protein>
<feature type="transmembrane region" description="Helical" evidence="7">
    <location>
        <begin position="12"/>
        <end position="31"/>
    </location>
</feature>
<dbReference type="PATRIC" id="fig|1461693.3.peg.1468"/>
<name>A0A058ZPI0_9RHOB</name>
<dbReference type="EMBL" id="AQQY01000003">
    <property type="protein sequence ID" value="KCV82711.1"/>
    <property type="molecule type" value="Genomic_DNA"/>
</dbReference>
<dbReference type="eggNOG" id="COG2717">
    <property type="taxonomic scope" value="Bacteria"/>
</dbReference>
<keyword evidence="4 7" id="KW-1133">Transmembrane helix</keyword>
<keyword evidence="6 7" id="KW-0472">Membrane</keyword>
<gene>
    <name evidence="7" type="primary">msrQ</name>
    <name evidence="9" type="ORF">ATO10_07201</name>
</gene>
<feature type="transmembrane region" description="Helical" evidence="7">
    <location>
        <begin position="150"/>
        <end position="168"/>
    </location>
</feature>
<evidence type="ECO:0000313" key="9">
    <source>
        <dbReference type="EMBL" id="KCV82711.1"/>
    </source>
</evidence>
<keyword evidence="7" id="KW-0249">Electron transport</keyword>
<dbReference type="NCBIfam" id="NF003833">
    <property type="entry name" value="PRK05419.1-5"/>
    <property type="match status" value="1"/>
</dbReference>
<keyword evidence="5 7" id="KW-0408">Iron</keyword>
<feature type="transmembrane region" description="Helical" evidence="7">
    <location>
        <begin position="80"/>
        <end position="98"/>
    </location>
</feature>
<dbReference type="Pfam" id="PF01794">
    <property type="entry name" value="Ferric_reduct"/>
    <property type="match status" value="1"/>
</dbReference>
<comment type="caution">
    <text evidence="9">The sequence shown here is derived from an EMBL/GenBank/DDBJ whole genome shotgun (WGS) entry which is preliminary data.</text>
</comment>
<evidence type="ECO:0000256" key="1">
    <source>
        <dbReference type="ARBA" id="ARBA00004141"/>
    </source>
</evidence>
<dbReference type="GO" id="GO:0030091">
    <property type="term" value="P:protein repair"/>
    <property type="evidence" value="ECO:0007669"/>
    <property type="project" value="UniProtKB-UniRule"/>
</dbReference>
<evidence type="ECO:0000256" key="2">
    <source>
        <dbReference type="ARBA" id="ARBA00022448"/>
    </source>
</evidence>
<keyword evidence="10" id="KW-1185">Reference proteome</keyword>
<dbReference type="GO" id="GO:0005886">
    <property type="term" value="C:plasma membrane"/>
    <property type="evidence" value="ECO:0007669"/>
    <property type="project" value="UniProtKB-SubCell"/>
</dbReference>
<dbReference type="GO" id="GO:0016679">
    <property type="term" value="F:oxidoreductase activity, acting on diphenols and related substances as donors"/>
    <property type="evidence" value="ECO:0007669"/>
    <property type="project" value="TreeGrafter"/>
</dbReference>
<dbReference type="GO" id="GO:0010181">
    <property type="term" value="F:FMN binding"/>
    <property type="evidence" value="ECO:0007669"/>
    <property type="project" value="UniProtKB-UniRule"/>
</dbReference>
<keyword evidence="2 7" id="KW-0813">Transport</keyword>
<keyword evidence="7" id="KW-0285">Flavoprotein</keyword>
<keyword evidence="3 7" id="KW-0812">Transmembrane</keyword>
<dbReference type="InterPro" id="IPR022837">
    <property type="entry name" value="MsrQ-like"/>
</dbReference>
<keyword evidence="7" id="KW-1003">Cell membrane</keyword>
<feature type="transmembrane region" description="Helical" evidence="7">
    <location>
        <begin position="174"/>
        <end position="191"/>
    </location>
</feature>
<feature type="domain" description="Ferric oxidoreductase" evidence="8">
    <location>
        <begin position="49"/>
        <end position="159"/>
    </location>
</feature>
<dbReference type="OrthoDB" id="9788328at2"/>
<comment type="cofactor">
    <cofactor evidence="7">
        <name>heme b</name>
        <dbReference type="ChEBI" id="CHEBI:60344"/>
    </cofactor>
    <text evidence="7">Binds 1 heme b (iron(II)-protoporphyrin IX) group per subunit.</text>
</comment>
<evidence type="ECO:0000256" key="3">
    <source>
        <dbReference type="ARBA" id="ARBA00022692"/>
    </source>
</evidence>
<dbReference type="AlphaFoldDB" id="A0A058ZPI0"/>